<name>A0A183LEP8_9TREM</name>
<keyword evidence="2" id="KW-1185">Reference proteome</keyword>
<dbReference type="Proteomes" id="UP000277204">
    <property type="component" value="Unassembled WGS sequence"/>
</dbReference>
<evidence type="ECO:0000313" key="1">
    <source>
        <dbReference type="EMBL" id="VDO54404.1"/>
    </source>
</evidence>
<proteinExistence type="predicted"/>
<dbReference type="EMBL" id="UZAI01000567">
    <property type="protein sequence ID" value="VDO54404.1"/>
    <property type="molecule type" value="Genomic_DNA"/>
</dbReference>
<sequence>MLVSSCLGIVSRMYLHFRVDVHSGTRTQYRSLQTPLRYPLNY</sequence>
<organism evidence="1 2">
    <name type="scientific">Schistosoma margrebowiei</name>
    <dbReference type="NCBI Taxonomy" id="48269"/>
    <lineage>
        <taxon>Eukaryota</taxon>
        <taxon>Metazoa</taxon>
        <taxon>Spiralia</taxon>
        <taxon>Lophotrochozoa</taxon>
        <taxon>Platyhelminthes</taxon>
        <taxon>Trematoda</taxon>
        <taxon>Digenea</taxon>
        <taxon>Strigeidida</taxon>
        <taxon>Schistosomatoidea</taxon>
        <taxon>Schistosomatidae</taxon>
        <taxon>Schistosoma</taxon>
    </lineage>
</organism>
<accession>A0A183LEP8</accession>
<evidence type="ECO:0000313" key="2">
    <source>
        <dbReference type="Proteomes" id="UP000277204"/>
    </source>
</evidence>
<gene>
    <name evidence="1" type="ORF">SMRZ_LOCUS2273</name>
</gene>
<dbReference type="AlphaFoldDB" id="A0A183LEP8"/>
<protein>
    <submittedName>
        <fullName evidence="1">Uncharacterized protein</fullName>
    </submittedName>
</protein>
<reference evidence="1 2" key="1">
    <citation type="submission" date="2018-11" db="EMBL/GenBank/DDBJ databases">
        <authorList>
            <consortium name="Pathogen Informatics"/>
        </authorList>
    </citation>
    <scope>NUCLEOTIDE SEQUENCE [LARGE SCALE GENOMIC DNA]</scope>
    <source>
        <strain evidence="1 2">Zambia</strain>
    </source>
</reference>